<dbReference type="RefSeq" id="WP_188809487.1">
    <property type="nucleotide sequence ID" value="NZ_BAAAWV010000001.1"/>
</dbReference>
<comment type="caution">
    <text evidence="2">The sequence shown here is derived from an EMBL/GenBank/DDBJ whole genome shotgun (WGS) entry which is preliminary data.</text>
</comment>
<name>A0ABQ1XCS4_9MICC</name>
<evidence type="ECO:0008006" key="4">
    <source>
        <dbReference type="Google" id="ProtNLM"/>
    </source>
</evidence>
<evidence type="ECO:0000313" key="2">
    <source>
        <dbReference type="EMBL" id="GGG90748.1"/>
    </source>
</evidence>
<feature type="signal peptide" evidence="1">
    <location>
        <begin position="1"/>
        <end position="28"/>
    </location>
</feature>
<protein>
    <recommendedName>
        <fullName evidence="4">Alternate signal-mediated exported protein, RER_14450 family</fullName>
    </recommendedName>
</protein>
<dbReference type="NCBIfam" id="TIGR04089">
    <property type="entry name" value="exp_by_SipW_III"/>
    <property type="match status" value="1"/>
</dbReference>
<dbReference type="EMBL" id="BMKU01000003">
    <property type="protein sequence ID" value="GGG90748.1"/>
    <property type="molecule type" value="Genomic_DNA"/>
</dbReference>
<dbReference type="InterPro" id="IPR023833">
    <property type="entry name" value="Signal_pept_SipW-depend-type"/>
</dbReference>
<evidence type="ECO:0000256" key="1">
    <source>
        <dbReference type="SAM" id="SignalP"/>
    </source>
</evidence>
<keyword evidence="3" id="KW-1185">Reference proteome</keyword>
<keyword evidence="1" id="KW-0732">Signal</keyword>
<evidence type="ECO:0000313" key="3">
    <source>
        <dbReference type="Proteomes" id="UP000596938"/>
    </source>
</evidence>
<organism evidence="2 3">
    <name type="scientific">Pseudarthrobacter polychromogenes</name>
    <dbReference type="NCBI Taxonomy" id="1676"/>
    <lineage>
        <taxon>Bacteria</taxon>
        <taxon>Bacillati</taxon>
        <taxon>Actinomycetota</taxon>
        <taxon>Actinomycetes</taxon>
        <taxon>Micrococcales</taxon>
        <taxon>Micrococcaceae</taxon>
        <taxon>Pseudarthrobacter</taxon>
    </lineage>
</organism>
<feature type="chain" id="PRO_5046729206" description="Alternate signal-mediated exported protein, RER_14450 family" evidence="1">
    <location>
        <begin position="29"/>
        <end position="187"/>
    </location>
</feature>
<dbReference type="NCBIfam" id="TIGR04088">
    <property type="entry name" value="cognate_SipW"/>
    <property type="match status" value="1"/>
</dbReference>
<proteinExistence type="predicted"/>
<reference evidence="3" key="1">
    <citation type="journal article" date="2019" name="Int. J. Syst. Evol. Microbiol.">
        <title>The Global Catalogue of Microorganisms (GCM) 10K type strain sequencing project: providing services to taxonomists for standard genome sequencing and annotation.</title>
        <authorList>
            <consortium name="The Broad Institute Genomics Platform"/>
            <consortium name="The Broad Institute Genome Sequencing Center for Infectious Disease"/>
            <person name="Wu L."/>
            <person name="Ma J."/>
        </authorList>
    </citation>
    <scope>NUCLEOTIDE SEQUENCE [LARGE SCALE GENOMIC DNA]</scope>
    <source>
        <strain evidence="3">CGMCC 1.1927</strain>
    </source>
</reference>
<dbReference type="Proteomes" id="UP000596938">
    <property type="component" value="Unassembled WGS sequence"/>
</dbReference>
<accession>A0ABQ1XCS4</accession>
<gene>
    <name evidence="2" type="ORF">GCM10011577_11540</name>
</gene>
<dbReference type="InterPro" id="IPR024006">
    <property type="entry name" value="Alt_signal_exp_actinobact"/>
</dbReference>
<sequence>MKNSTLIKGTAAIAVGAALLLGGSGTLAAWNDSVSAAPGTITAGTLDVAKTAAGVWKDRANNTIADISAYRVVPGDKLTFTQDVDVTLTGDKMAASITALGTGESNGFTSNNVSITGPSLTVGGTAIANNLTQSANVQKVTATITFEFLSGTSGQSDVNKTYDFGNIGFTLQQVVAGDGLVPKPAGA</sequence>